<organism evidence="2">
    <name type="scientific">Cladocopium goreaui</name>
    <dbReference type="NCBI Taxonomy" id="2562237"/>
    <lineage>
        <taxon>Eukaryota</taxon>
        <taxon>Sar</taxon>
        <taxon>Alveolata</taxon>
        <taxon>Dinophyceae</taxon>
        <taxon>Suessiales</taxon>
        <taxon>Symbiodiniaceae</taxon>
        <taxon>Cladocopium</taxon>
    </lineage>
</organism>
<dbReference type="Proteomes" id="UP001152797">
    <property type="component" value="Unassembled WGS sequence"/>
</dbReference>
<evidence type="ECO:0000313" key="2">
    <source>
        <dbReference type="EMBL" id="CAI4004269.1"/>
    </source>
</evidence>
<dbReference type="EMBL" id="CAMXCT020003402">
    <property type="protein sequence ID" value="CAL1157644.1"/>
    <property type="molecule type" value="Genomic_DNA"/>
</dbReference>
<accession>A0A9P1G7X6</accession>
<evidence type="ECO:0000313" key="3">
    <source>
        <dbReference type="EMBL" id="CAL1157644.1"/>
    </source>
</evidence>
<feature type="region of interest" description="Disordered" evidence="1">
    <location>
        <begin position="679"/>
        <end position="702"/>
    </location>
</feature>
<feature type="region of interest" description="Disordered" evidence="1">
    <location>
        <begin position="595"/>
        <end position="629"/>
    </location>
</feature>
<keyword evidence="4" id="KW-1185">Reference proteome</keyword>
<evidence type="ECO:0008006" key="5">
    <source>
        <dbReference type="Google" id="ProtNLM"/>
    </source>
</evidence>
<reference evidence="2" key="1">
    <citation type="submission" date="2022-10" db="EMBL/GenBank/DDBJ databases">
        <authorList>
            <person name="Chen Y."/>
            <person name="Dougan E. K."/>
            <person name="Chan C."/>
            <person name="Rhodes N."/>
            <person name="Thang M."/>
        </authorList>
    </citation>
    <scope>NUCLEOTIDE SEQUENCE</scope>
</reference>
<feature type="compositionally biased region" description="Acidic residues" evidence="1">
    <location>
        <begin position="690"/>
        <end position="699"/>
    </location>
</feature>
<proteinExistence type="predicted"/>
<gene>
    <name evidence="2" type="ORF">C1SCF055_LOCUS30070</name>
</gene>
<evidence type="ECO:0000313" key="4">
    <source>
        <dbReference type="Proteomes" id="UP001152797"/>
    </source>
</evidence>
<feature type="region of interest" description="Disordered" evidence="1">
    <location>
        <begin position="76"/>
        <end position="122"/>
    </location>
</feature>
<sequence length="1346" mass="152273">MTLRNPQWVSHPRGVFVLLEHLEGVVAKPSLVEASRFIMKYFYGLQRKKFETMTSWITRHSEALWEASQSLRRVQKEYGPRTKAESSQGWHDHGPRSGVPSQTGSVSGDPGPFRDDGRLDEADDDEENFGNYGWWQGPHQDWRAQGYGNYGWSDWGYQSWHSKEYEPPESWDTSSEVFLPEFLVGFLLLHRSGLDTHERANVLAAIRGEFSPQTVAKALRAQWSDDDLNKRDRAKFGAAMTAVGGEDEELEALMVDDDDHLQDLSHEDQQAYMLEQSRVDEALAAIQTQKTTLKEARWKQKQLKLGSGYFPPKPYQRPGPSGGSTKKPVGEGCFKCGGPHLARDCPKKMEKEARVSEEAAEIAFGVTRIQEDDNLYGSVVEETAMEAVALKALGAVIDFEEGTIIYKRINKQKVVKLREAANGHLLMPLTGNLLLGLTSMPAPTTRAQWVSLLAEKGTVVPDSWSVMQMKAHLAELQQKDQPISNGEMEVRIKALKKASNRLADLVNFLTKEGIPYSQHATIAQLYAKGEQAITEDYEPQGKELMGFGKFGGLTMEEVMDRHPSYMKWVVDTYQETDQFHWRLKRAAVYAMQAQAKKDYQEPHPQNTKSKKATPHISAAGSDGSFEKVSEGKHEFSPTQSFQKTKHVSTDAETQIAELQLKIQQLENEKAEMELQAARSKNRKETFAAEDAQEPQDEGEEITKEEKKTIEAKIQHIHRTTGHGSMRSLVELWLPIFGKPRGVRVDPAGAWLNTQAISAVEQGIKTVKGIMESLATDFVDMEIRELFARSIWVCNNQEIYKGYSPLQHALGFQEDATMRCKAEKAFAEEQAKRRLESPAWVIATETRKDEESRKAYEIDLQLPSSKRGIKKFTQNPEAYMVNQLKRRQVEVREKTLTKDEALQFHAAKQTEVRNFLASQCFKSLGDHIPEESKVLGMRWLLTWKYDPKYEDGKKAKARAVVLGYQDPEYATRQTSAPTPSKAGRQLFLQYCAYRKFRLAKGDVSGAFLQGMDMREELWCRPLPEMCEQLGIEEGTPMLLTKAAYGLVQELPTTDKEKSALRGLLGSLSWLCGQTCFMYSVDVNFLITCIPVSTVGEIVKANALVRNVKKWHLQEFQIHSFHPEDELHMVCWTDAAWANRPNGKDSTEGIFIGMTSQNLLQGHETNVSPIFWRSAKTERTCRSPACAETMAALDGEDDLLYLRVLWWEISGGHVNTRYPNEAARQTPGIIVTDARNLYDKLHRATVCIKGAEKRSDIEAISLRENAEDSGVQFNWVHGGAMIANSLTKTTEKAQALLYIQMGFRYKIVQDDQGRSEKVRRKEGLTPMEDTCIDLDRQRTQNTHTAVSK</sequence>
<dbReference type="OrthoDB" id="3054497at2759"/>
<feature type="compositionally biased region" description="Basic and acidic residues" evidence="1">
    <location>
        <begin position="76"/>
        <end position="95"/>
    </location>
</feature>
<dbReference type="EMBL" id="CAMXCT030003402">
    <property type="protein sequence ID" value="CAL4791581.1"/>
    <property type="molecule type" value="Genomic_DNA"/>
</dbReference>
<protein>
    <recommendedName>
        <fullName evidence="5">Copia protein</fullName>
    </recommendedName>
</protein>
<evidence type="ECO:0000256" key="1">
    <source>
        <dbReference type="SAM" id="MobiDB-lite"/>
    </source>
</evidence>
<dbReference type="EMBL" id="CAMXCT010003402">
    <property type="protein sequence ID" value="CAI4004269.1"/>
    <property type="molecule type" value="Genomic_DNA"/>
</dbReference>
<comment type="caution">
    <text evidence="2">The sequence shown here is derived from an EMBL/GenBank/DDBJ whole genome shotgun (WGS) entry which is preliminary data.</text>
</comment>
<name>A0A9P1G7X6_9DINO</name>
<reference evidence="3" key="2">
    <citation type="submission" date="2024-04" db="EMBL/GenBank/DDBJ databases">
        <authorList>
            <person name="Chen Y."/>
            <person name="Shah S."/>
            <person name="Dougan E. K."/>
            <person name="Thang M."/>
            <person name="Chan C."/>
        </authorList>
    </citation>
    <scope>NUCLEOTIDE SEQUENCE [LARGE SCALE GENOMIC DNA]</scope>
</reference>